<reference evidence="1" key="1">
    <citation type="journal article" date="2011" name="Environ. Microbiol.">
        <title>Time-series analyses of Monterey Bay coastal microbial picoplankton using a 'genome proxy' microarray.</title>
        <authorList>
            <person name="Rich V.I."/>
            <person name="Pham V.D."/>
            <person name="Eppley J."/>
            <person name="Shi Y."/>
            <person name="DeLong E.F."/>
        </authorList>
    </citation>
    <scope>NUCLEOTIDE SEQUENCE</scope>
</reference>
<dbReference type="EMBL" id="GU474882">
    <property type="protein sequence ID" value="ADI18133.1"/>
    <property type="molecule type" value="Genomic_DNA"/>
</dbReference>
<name>E0XUP2_9BACT</name>
<accession>E0XUP2</accession>
<protein>
    <submittedName>
        <fullName evidence="1">Uncharacterized protein</fullName>
    </submittedName>
</protein>
<proteinExistence type="predicted"/>
<evidence type="ECO:0000313" key="1">
    <source>
        <dbReference type="EMBL" id="ADI18133.1"/>
    </source>
</evidence>
<organism evidence="1">
    <name type="scientific">uncultured Verrucomicrobiales bacterium HF0200_39L05</name>
    <dbReference type="NCBI Taxonomy" id="710997"/>
    <lineage>
        <taxon>Bacteria</taxon>
        <taxon>Pseudomonadati</taxon>
        <taxon>Verrucomicrobiota</taxon>
        <taxon>Verrucomicrobiia</taxon>
        <taxon>Verrucomicrobiales</taxon>
        <taxon>environmental samples</taxon>
    </lineage>
</organism>
<dbReference type="AlphaFoldDB" id="E0XUP2"/>
<sequence length="61" mass="7090">MISLSLLTTSHPSTFQRTTVRSFTEFYFSFNLLMVRSPPLRVYRQRLVALFTLAFASPAHH</sequence>